<dbReference type="InterPro" id="IPR036388">
    <property type="entry name" value="WH-like_DNA-bd_sf"/>
</dbReference>
<dbReference type="Pfam" id="PF03466">
    <property type="entry name" value="LysR_substrate"/>
    <property type="match status" value="1"/>
</dbReference>
<accession>A0A1M7ME79</accession>
<evidence type="ECO:0000256" key="3">
    <source>
        <dbReference type="ARBA" id="ARBA00023125"/>
    </source>
</evidence>
<dbReference type="EMBL" id="FRBL01000013">
    <property type="protein sequence ID" value="SHM89204.1"/>
    <property type="molecule type" value="Genomic_DNA"/>
</dbReference>
<evidence type="ECO:0000313" key="7">
    <source>
        <dbReference type="Proteomes" id="UP000184420"/>
    </source>
</evidence>
<organism evidence="6 7">
    <name type="scientific">Chitinophaga jiangningensis</name>
    <dbReference type="NCBI Taxonomy" id="1419482"/>
    <lineage>
        <taxon>Bacteria</taxon>
        <taxon>Pseudomonadati</taxon>
        <taxon>Bacteroidota</taxon>
        <taxon>Chitinophagia</taxon>
        <taxon>Chitinophagales</taxon>
        <taxon>Chitinophagaceae</taxon>
        <taxon>Chitinophaga</taxon>
    </lineage>
</organism>
<evidence type="ECO:0000256" key="1">
    <source>
        <dbReference type="ARBA" id="ARBA00009437"/>
    </source>
</evidence>
<reference evidence="6 7" key="1">
    <citation type="submission" date="2016-11" db="EMBL/GenBank/DDBJ databases">
        <authorList>
            <person name="Jaros S."/>
            <person name="Januszkiewicz K."/>
            <person name="Wedrychowicz H."/>
        </authorList>
    </citation>
    <scope>NUCLEOTIDE SEQUENCE [LARGE SCALE GENOMIC DNA]</scope>
    <source>
        <strain evidence="6 7">DSM 27406</strain>
    </source>
</reference>
<dbReference type="OrthoDB" id="9803735at2"/>
<dbReference type="PANTHER" id="PTHR30419">
    <property type="entry name" value="HTH-TYPE TRANSCRIPTIONAL REGULATOR YBHD"/>
    <property type="match status" value="1"/>
</dbReference>
<sequence>MTTVQLEYIVAVDTYRSFVVAAEKCFVTQPTLSMQIQKLEDELGIKLFDRSKLPVVPTEIGTAVISQARIILKENARIREIIADQKKEVQGNLKVGIIPTLAPYLLPRILTGFMKKYPKVKLEIWEYPTEQIVQQLKQELLDCGLLATPLHNPHLEEHPLFYESFVVYASRNHTLYEKKVIRAEDLDVREVWLLNEGHCMRNQVLNICKDKFTMGGEYKNLEYNTGSVETLKRMVDLNEGYTILPELSLQDLSSKQLSMVRYFKAPEPVREISLVTHRHFIKQALIEAFKAEILAHVPEKMRVQKNKKIMEIQND</sequence>
<dbReference type="InterPro" id="IPR000847">
    <property type="entry name" value="LysR_HTH_N"/>
</dbReference>
<dbReference type="Pfam" id="PF00126">
    <property type="entry name" value="HTH_1"/>
    <property type="match status" value="1"/>
</dbReference>
<comment type="similarity">
    <text evidence="1">Belongs to the LysR transcriptional regulatory family.</text>
</comment>
<dbReference type="RefSeq" id="WP_073087256.1">
    <property type="nucleotide sequence ID" value="NZ_FRBL01000013.1"/>
</dbReference>
<dbReference type="PRINTS" id="PR00039">
    <property type="entry name" value="HTHLYSR"/>
</dbReference>
<proteinExistence type="inferred from homology"/>
<dbReference type="PANTHER" id="PTHR30419:SF29">
    <property type="entry name" value="LYSR-FAMILY TRANSCRIPTIONAL REGULATOR"/>
    <property type="match status" value="1"/>
</dbReference>
<feature type="domain" description="HTH lysR-type" evidence="5">
    <location>
        <begin position="1"/>
        <end position="58"/>
    </location>
</feature>
<keyword evidence="7" id="KW-1185">Reference proteome</keyword>
<evidence type="ECO:0000256" key="4">
    <source>
        <dbReference type="ARBA" id="ARBA00023163"/>
    </source>
</evidence>
<name>A0A1M7ME79_9BACT</name>
<evidence type="ECO:0000313" key="6">
    <source>
        <dbReference type="EMBL" id="SHM89204.1"/>
    </source>
</evidence>
<dbReference type="CDD" id="cd08411">
    <property type="entry name" value="PBP2_OxyR"/>
    <property type="match status" value="1"/>
</dbReference>
<dbReference type="Gene3D" id="1.10.10.10">
    <property type="entry name" value="Winged helix-like DNA-binding domain superfamily/Winged helix DNA-binding domain"/>
    <property type="match status" value="1"/>
</dbReference>
<dbReference type="AlphaFoldDB" id="A0A1M7ME79"/>
<dbReference type="Proteomes" id="UP000184420">
    <property type="component" value="Unassembled WGS sequence"/>
</dbReference>
<keyword evidence="4" id="KW-0804">Transcription</keyword>
<dbReference type="InterPro" id="IPR036390">
    <property type="entry name" value="WH_DNA-bd_sf"/>
</dbReference>
<dbReference type="Gene3D" id="3.40.190.10">
    <property type="entry name" value="Periplasmic binding protein-like II"/>
    <property type="match status" value="2"/>
</dbReference>
<dbReference type="GO" id="GO:0005829">
    <property type="term" value="C:cytosol"/>
    <property type="evidence" value="ECO:0007669"/>
    <property type="project" value="TreeGrafter"/>
</dbReference>
<dbReference type="GO" id="GO:0003677">
    <property type="term" value="F:DNA binding"/>
    <property type="evidence" value="ECO:0007669"/>
    <property type="project" value="UniProtKB-KW"/>
</dbReference>
<protein>
    <submittedName>
        <fullName evidence="6">LysR family transcriptional regulator, hydrogen peroxide-inducible genes activator</fullName>
    </submittedName>
</protein>
<evidence type="ECO:0000259" key="5">
    <source>
        <dbReference type="PROSITE" id="PS50931"/>
    </source>
</evidence>
<dbReference type="InterPro" id="IPR050950">
    <property type="entry name" value="HTH-type_LysR_regulators"/>
</dbReference>
<dbReference type="SUPFAM" id="SSF46785">
    <property type="entry name" value="Winged helix' DNA-binding domain"/>
    <property type="match status" value="1"/>
</dbReference>
<dbReference type="PROSITE" id="PS50931">
    <property type="entry name" value="HTH_LYSR"/>
    <property type="match status" value="1"/>
</dbReference>
<dbReference type="SUPFAM" id="SSF53850">
    <property type="entry name" value="Periplasmic binding protein-like II"/>
    <property type="match status" value="1"/>
</dbReference>
<keyword evidence="2" id="KW-0805">Transcription regulation</keyword>
<keyword evidence="3" id="KW-0238">DNA-binding</keyword>
<dbReference type="GO" id="GO:0003700">
    <property type="term" value="F:DNA-binding transcription factor activity"/>
    <property type="evidence" value="ECO:0007669"/>
    <property type="project" value="InterPro"/>
</dbReference>
<evidence type="ECO:0000256" key="2">
    <source>
        <dbReference type="ARBA" id="ARBA00023015"/>
    </source>
</evidence>
<dbReference type="InterPro" id="IPR005119">
    <property type="entry name" value="LysR_subst-bd"/>
</dbReference>
<dbReference type="FunFam" id="1.10.10.10:FF:000001">
    <property type="entry name" value="LysR family transcriptional regulator"/>
    <property type="match status" value="1"/>
</dbReference>
<gene>
    <name evidence="6" type="ORF">SAMN05444266_11316</name>
</gene>